<feature type="region of interest" description="Disordered" evidence="1">
    <location>
        <begin position="1"/>
        <end position="55"/>
    </location>
</feature>
<dbReference type="EMBL" id="PDNA01000009">
    <property type="protein sequence ID" value="PGH27167.1"/>
    <property type="molecule type" value="Genomic_DNA"/>
</dbReference>
<feature type="compositionally biased region" description="Basic residues" evidence="1">
    <location>
        <begin position="72"/>
        <end position="82"/>
    </location>
</feature>
<feature type="region of interest" description="Disordered" evidence="1">
    <location>
        <begin position="68"/>
        <end position="139"/>
    </location>
</feature>
<feature type="region of interest" description="Disordered" evidence="1">
    <location>
        <begin position="338"/>
        <end position="365"/>
    </location>
</feature>
<gene>
    <name evidence="2" type="ORF">AJ80_01124</name>
</gene>
<evidence type="ECO:0000256" key="1">
    <source>
        <dbReference type="SAM" id="MobiDB-lite"/>
    </source>
</evidence>
<dbReference type="AlphaFoldDB" id="A0A2B7Z2V5"/>
<dbReference type="OrthoDB" id="5339332at2759"/>
<evidence type="ECO:0000313" key="3">
    <source>
        <dbReference type="Proteomes" id="UP000224634"/>
    </source>
</evidence>
<feature type="compositionally biased region" description="Polar residues" evidence="1">
    <location>
        <begin position="102"/>
        <end position="115"/>
    </location>
</feature>
<feature type="compositionally biased region" description="Polar residues" evidence="1">
    <location>
        <begin position="280"/>
        <end position="291"/>
    </location>
</feature>
<feature type="compositionally biased region" description="Low complexity" evidence="1">
    <location>
        <begin position="31"/>
        <end position="47"/>
    </location>
</feature>
<accession>A0A2B7Z2V5</accession>
<dbReference type="Proteomes" id="UP000224634">
    <property type="component" value="Unassembled WGS sequence"/>
</dbReference>
<organism evidence="2 3">
    <name type="scientific">Polytolypa hystricis (strain UAMH7299)</name>
    <dbReference type="NCBI Taxonomy" id="1447883"/>
    <lineage>
        <taxon>Eukaryota</taxon>
        <taxon>Fungi</taxon>
        <taxon>Dikarya</taxon>
        <taxon>Ascomycota</taxon>
        <taxon>Pezizomycotina</taxon>
        <taxon>Eurotiomycetes</taxon>
        <taxon>Eurotiomycetidae</taxon>
        <taxon>Onygenales</taxon>
        <taxon>Onygenales incertae sedis</taxon>
        <taxon>Polytolypa</taxon>
    </lineage>
</organism>
<protein>
    <submittedName>
        <fullName evidence="2">Uncharacterized protein</fullName>
    </submittedName>
</protein>
<dbReference type="STRING" id="1447883.A0A2B7Z2V5"/>
<evidence type="ECO:0000313" key="2">
    <source>
        <dbReference type="EMBL" id="PGH27167.1"/>
    </source>
</evidence>
<feature type="compositionally biased region" description="Basic and acidic residues" evidence="1">
    <location>
        <begin position="1"/>
        <end position="10"/>
    </location>
</feature>
<sequence length="444" mass="48095">MDARSDRLDRQAALTDGPRLSSSLPPQPWGNNNSSSSATSTSRNRTSLLDPAIDESTLARRTAALRQLHGPARSHQRKHRHASSIGSRSSLSSQPVIVRTYSAETDAQSRSSPMAQRQGVLANGSATATDGPPPQLPSVQDFSIDGILRAIEPDIQATLDAIAEICGRSRLSLANEYGSHRPPLGEIRASSRSVERGLLTVEEASSSTERLADENVLIMGDDLSTVDGREPYSSNYGMLESLHQTSGVVGYRTAMPPTWGEGLFSHPQNSPHRPVPARPSASSEMRSQVSPRATVFRTPASSFDWALLGRNTEHGGVHHHPRSISTQPVVSEVHLDAQADGTSHQPAELPWEASDQPPLETESQPVNTEIDESVLQARVDRLSFLTDLQDWLAWFRVTGQRTSRSSGAQISHSAEARLRSVLDRQNMHLTHISDANVAVQAGGP</sequence>
<reference evidence="2 3" key="1">
    <citation type="submission" date="2017-10" db="EMBL/GenBank/DDBJ databases">
        <title>Comparative genomics in systemic dimorphic fungi from Ajellomycetaceae.</title>
        <authorList>
            <person name="Munoz J.F."/>
            <person name="Mcewen J.G."/>
            <person name="Clay O.K."/>
            <person name="Cuomo C.A."/>
        </authorList>
    </citation>
    <scope>NUCLEOTIDE SEQUENCE [LARGE SCALE GENOMIC DNA]</scope>
    <source>
        <strain evidence="2 3">UAMH7299</strain>
    </source>
</reference>
<name>A0A2B7Z2V5_POLH7</name>
<keyword evidence="3" id="KW-1185">Reference proteome</keyword>
<proteinExistence type="predicted"/>
<feature type="compositionally biased region" description="Low complexity" evidence="1">
    <location>
        <begin position="83"/>
        <end position="93"/>
    </location>
</feature>
<comment type="caution">
    <text evidence="2">The sequence shown here is derived from an EMBL/GenBank/DDBJ whole genome shotgun (WGS) entry which is preliminary data.</text>
</comment>
<feature type="region of interest" description="Disordered" evidence="1">
    <location>
        <begin position="264"/>
        <end position="291"/>
    </location>
</feature>